<feature type="domain" description="Glycosyltransferase subfamily 4-like N-terminal" evidence="2">
    <location>
        <begin position="13"/>
        <end position="169"/>
    </location>
</feature>
<dbReference type="PANTHER" id="PTHR12526">
    <property type="entry name" value="GLYCOSYLTRANSFERASE"/>
    <property type="match status" value="1"/>
</dbReference>
<dbReference type="GO" id="GO:0016757">
    <property type="term" value="F:glycosyltransferase activity"/>
    <property type="evidence" value="ECO:0007669"/>
    <property type="project" value="InterPro"/>
</dbReference>
<accession>A0A396CIV8</accession>
<name>A0A396CIV8_BACUN</name>
<proteinExistence type="predicted"/>
<evidence type="ECO:0000313" key="4">
    <source>
        <dbReference type="EMBL" id="RGS54671.1"/>
    </source>
</evidence>
<dbReference type="Pfam" id="PF13439">
    <property type="entry name" value="Glyco_transf_4"/>
    <property type="match status" value="1"/>
</dbReference>
<dbReference type="EMBL" id="QRVP01000008">
    <property type="protein sequence ID" value="RGS54671.1"/>
    <property type="molecule type" value="Genomic_DNA"/>
</dbReference>
<sequence length="364" mass="41974">MKIILSVNCLSKGGAERVASLWANGFAKFHHDVYVALFDNQRPISYSISLNVKINYIVPTRSNKIARYISRLLMYRQYIKKVNPDVILAVQEPYGWWSKLAVFGLGKKIIYTDHNAYEWPKGNSEVNRFRHFEKYHLNRIFDAITVLTDVDRKLLLPKKKETYTMPNPVSFEVCDSVPAKSKVILAAGRLDVWQTKGFDLLIRAWGKLCAKFPDWELQILGDGSDCSKEFLTKLAINLDCGSQIKFLGFKNNIIDYYRSSEIFVLSSRFEGFGMVLTEAMSQGCACIACDWKGRQKEIIRSREEGLVCPSGDVKELTRALGFLLVDDEYRACIQRNALIRAREFEIDKIIERWELLFKDLNLYN</sequence>
<organism evidence="3 5">
    <name type="scientific">Bacteroides uniformis</name>
    <dbReference type="NCBI Taxonomy" id="820"/>
    <lineage>
        <taxon>Bacteria</taxon>
        <taxon>Pseudomonadati</taxon>
        <taxon>Bacteroidota</taxon>
        <taxon>Bacteroidia</taxon>
        <taxon>Bacteroidales</taxon>
        <taxon>Bacteroidaceae</taxon>
        <taxon>Bacteroides</taxon>
    </lineage>
</organism>
<dbReference type="CDD" id="cd03820">
    <property type="entry name" value="GT4_AmsD-like"/>
    <property type="match status" value="1"/>
</dbReference>
<evidence type="ECO:0000259" key="2">
    <source>
        <dbReference type="Pfam" id="PF13439"/>
    </source>
</evidence>
<gene>
    <name evidence="4" type="ORF">DWX87_10700</name>
    <name evidence="3" type="ORF">DXC07_13715</name>
</gene>
<protein>
    <submittedName>
        <fullName evidence="3">Glycosyltransferase family 4 protein</fullName>
    </submittedName>
</protein>
<reference evidence="5 6" key="1">
    <citation type="submission" date="2018-08" db="EMBL/GenBank/DDBJ databases">
        <title>A genome reference for cultivated species of the human gut microbiota.</title>
        <authorList>
            <person name="Zou Y."/>
            <person name="Xue W."/>
            <person name="Luo G."/>
        </authorList>
    </citation>
    <scope>NUCLEOTIDE SEQUENCE [LARGE SCALE GENOMIC DNA]</scope>
    <source>
        <strain evidence="4 6">AF21-53</strain>
        <strain evidence="3 5">OM07-9</strain>
    </source>
</reference>
<dbReference type="Proteomes" id="UP000261295">
    <property type="component" value="Unassembled WGS sequence"/>
</dbReference>
<keyword evidence="3" id="KW-0808">Transferase</keyword>
<evidence type="ECO:0000313" key="5">
    <source>
        <dbReference type="Proteomes" id="UP000261295"/>
    </source>
</evidence>
<dbReference type="InterPro" id="IPR001296">
    <property type="entry name" value="Glyco_trans_1"/>
</dbReference>
<evidence type="ECO:0000313" key="6">
    <source>
        <dbReference type="Proteomes" id="UP000285283"/>
    </source>
</evidence>
<dbReference type="SUPFAM" id="SSF53756">
    <property type="entry name" value="UDP-Glycosyltransferase/glycogen phosphorylase"/>
    <property type="match status" value="1"/>
</dbReference>
<dbReference type="EMBL" id="QSTL01000013">
    <property type="protein sequence ID" value="RGM53978.1"/>
    <property type="molecule type" value="Genomic_DNA"/>
</dbReference>
<dbReference type="InterPro" id="IPR028098">
    <property type="entry name" value="Glyco_trans_4-like_N"/>
</dbReference>
<feature type="domain" description="Glycosyl transferase family 1" evidence="1">
    <location>
        <begin position="178"/>
        <end position="337"/>
    </location>
</feature>
<evidence type="ECO:0000259" key="1">
    <source>
        <dbReference type="Pfam" id="PF00534"/>
    </source>
</evidence>
<dbReference type="Proteomes" id="UP000285283">
    <property type="component" value="Unassembled WGS sequence"/>
</dbReference>
<dbReference type="AlphaFoldDB" id="A0A396CIV8"/>
<comment type="caution">
    <text evidence="3">The sequence shown here is derived from an EMBL/GenBank/DDBJ whole genome shotgun (WGS) entry which is preliminary data.</text>
</comment>
<dbReference type="RefSeq" id="WP_117749580.1">
    <property type="nucleotide sequence ID" value="NZ_CAXVJK010000004.1"/>
</dbReference>
<dbReference type="Pfam" id="PF00534">
    <property type="entry name" value="Glycos_transf_1"/>
    <property type="match status" value="1"/>
</dbReference>
<evidence type="ECO:0000313" key="3">
    <source>
        <dbReference type="EMBL" id="RGM53978.1"/>
    </source>
</evidence>
<dbReference type="Gene3D" id="3.40.50.2000">
    <property type="entry name" value="Glycogen Phosphorylase B"/>
    <property type="match status" value="2"/>
</dbReference>